<keyword evidence="3 6" id="KW-0963">Cytoplasm</keyword>
<dbReference type="InParanoid" id="A0A0L0HN78"/>
<comment type="subcellular location">
    <subcellularLocation>
        <location evidence="1 6">Cytoplasm</location>
        <location evidence="1 6">Cytoskeleton</location>
        <location evidence="1 6">Microtubule organizing center</location>
    </subcellularLocation>
</comment>
<evidence type="ECO:0000256" key="1">
    <source>
        <dbReference type="ARBA" id="ARBA00004267"/>
    </source>
</evidence>
<evidence type="ECO:0000313" key="10">
    <source>
        <dbReference type="Proteomes" id="UP000053201"/>
    </source>
</evidence>
<evidence type="ECO:0000259" key="7">
    <source>
        <dbReference type="Pfam" id="PF04130"/>
    </source>
</evidence>
<dbReference type="GO" id="GO:0051011">
    <property type="term" value="F:microtubule minus-end binding"/>
    <property type="evidence" value="ECO:0007669"/>
    <property type="project" value="TreeGrafter"/>
</dbReference>
<evidence type="ECO:0000256" key="2">
    <source>
        <dbReference type="ARBA" id="ARBA00010337"/>
    </source>
</evidence>
<dbReference type="InterPro" id="IPR041470">
    <property type="entry name" value="GCP_N"/>
</dbReference>
<evidence type="ECO:0000256" key="3">
    <source>
        <dbReference type="ARBA" id="ARBA00022490"/>
    </source>
</evidence>
<sequence length="699" mass="79148">MLHELLLALSGHPGDVFVPDPPPPAPLKTYRVATDFPFLHPAERTALDRLVHLGALYSVLRDFVDKNRKRVWTATLPSQQQIEGTAPVSPTGFYFFAFCAAVDDVLDEYRQLVVEAEVKVLSSLDLDTDGGRTPISWLEHVFGRYKVILSHLRQLVETIEANLGYHGAALLSLLNARTKTGIPEVRGVVLRLFQSCMTVFYKQLITWMLYGKLHDPHGEFFVRNAGVDSRHKNSVDDDFDLHLQAEHTRWQSQFVLDAALVPDFVPPDVADTILFIGKAVVIIGESKRPEAALVKSLVSEHLTEVSALSKSQEFRSLAFENTISKIKRDVAAILWDVVVMDEHLINHLKAFKACYLLGNGDLWMTFIEECAQLKMKAGARLSLVTAHELNSMFKKLVRKAASEEDMGLYMEHFRFRMPKSTSGQDSTLSRNYTEDLLGVPFTLDYIVKWPLDLVFTLSDITDYNTILAFLLLLKGTHMRLQRVCSSISQSFRAVSSGNSKRNVLDEDTAEVPREIWQVRGVMMFFLDCLWSYIQMDILESNYHILMEVVKQKERNEDETVADINAASSHSRPDFEDIRKAHTAHLQAVLQGCFLDPVMNRLIGGTVREALTLCEQFCGLVDRILSAGSWNESGSDGVLVQVRALREDFEKCTSFLFRTFSSVQTTSPQAHCLSQLLLRMDYNRWFSMSGNDSVRERGIR</sequence>
<dbReference type="GO" id="GO:0000930">
    <property type="term" value="C:gamma-tubulin complex"/>
    <property type="evidence" value="ECO:0007669"/>
    <property type="project" value="TreeGrafter"/>
</dbReference>
<dbReference type="GO" id="GO:0005816">
    <property type="term" value="C:spindle pole body"/>
    <property type="evidence" value="ECO:0007669"/>
    <property type="project" value="UniProtKB-ARBA"/>
</dbReference>
<dbReference type="InterPro" id="IPR007259">
    <property type="entry name" value="GCP"/>
</dbReference>
<dbReference type="Gene3D" id="1.20.120.1900">
    <property type="entry name" value="Gamma-tubulin complex, C-terminal domain"/>
    <property type="match status" value="1"/>
</dbReference>
<evidence type="ECO:0000256" key="6">
    <source>
        <dbReference type="RuleBase" id="RU363050"/>
    </source>
</evidence>
<dbReference type="OMA" id="QLSMWLL"/>
<keyword evidence="5 6" id="KW-0206">Cytoskeleton</keyword>
<evidence type="ECO:0000256" key="4">
    <source>
        <dbReference type="ARBA" id="ARBA00022701"/>
    </source>
</evidence>
<evidence type="ECO:0000313" key="9">
    <source>
        <dbReference type="EMBL" id="KND02518.1"/>
    </source>
</evidence>
<feature type="domain" description="Gamma tubulin complex component C-terminal" evidence="7">
    <location>
        <begin position="344"/>
        <end position="685"/>
    </location>
</feature>
<comment type="similarity">
    <text evidence="2 6">Belongs to the TUBGCP family.</text>
</comment>
<dbReference type="GeneID" id="27686526"/>
<dbReference type="GO" id="GO:0051225">
    <property type="term" value="P:spindle assembly"/>
    <property type="evidence" value="ECO:0007669"/>
    <property type="project" value="TreeGrafter"/>
</dbReference>
<evidence type="ECO:0000256" key="5">
    <source>
        <dbReference type="ARBA" id="ARBA00023212"/>
    </source>
</evidence>
<dbReference type="Proteomes" id="UP000053201">
    <property type="component" value="Unassembled WGS sequence"/>
</dbReference>
<dbReference type="AlphaFoldDB" id="A0A0L0HN78"/>
<keyword evidence="10" id="KW-1185">Reference proteome</keyword>
<keyword evidence="4 6" id="KW-0493">Microtubule</keyword>
<dbReference type="GO" id="GO:0005874">
    <property type="term" value="C:microtubule"/>
    <property type="evidence" value="ECO:0007669"/>
    <property type="project" value="UniProtKB-KW"/>
</dbReference>
<organism evidence="9 10">
    <name type="scientific">Spizellomyces punctatus (strain DAOM BR117)</name>
    <dbReference type="NCBI Taxonomy" id="645134"/>
    <lineage>
        <taxon>Eukaryota</taxon>
        <taxon>Fungi</taxon>
        <taxon>Fungi incertae sedis</taxon>
        <taxon>Chytridiomycota</taxon>
        <taxon>Chytridiomycota incertae sedis</taxon>
        <taxon>Chytridiomycetes</taxon>
        <taxon>Spizellomycetales</taxon>
        <taxon>Spizellomycetaceae</taxon>
        <taxon>Spizellomyces</taxon>
    </lineage>
</organism>
<feature type="domain" description="Gamma tubulin complex component protein N-terminal" evidence="8">
    <location>
        <begin position="2"/>
        <end position="339"/>
    </location>
</feature>
<dbReference type="PANTHER" id="PTHR19302">
    <property type="entry name" value="GAMMA TUBULIN COMPLEX PROTEIN"/>
    <property type="match status" value="1"/>
</dbReference>
<dbReference type="VEuPathDB" id="FungiDB:SPPG_02977"/>
<dbReference type="GO" id="GO:0000278">
    <property type="term" value="P:mitotic cell cycle"/>
    <property type="evidence" value="ECO:0007669"/>
    <property type="project" value="TreeGrafter"/>
</dbReference>
<dbReference type="STRING" id="645134.A0A0L0HN78"/>
<dbReference type="GO" id="GO:0031122">
    <property type="term" value="P:cytoplasmic microtubule organization"/>
    <property type="evidence" value="ECO:0007669"/>
    <property type="project" value="TreeGrafter"/>
</dbReference>
<name>A0A0L0HN78_SPIPD</name>
<dbReference type="Pfam" id="PF04130">
    <property type="entry name" value="GCP_C_terminal"/>
    <property type="match status" value="1"/>
</dbReference>
<reference evidence="9 10" key="1">
    <citation type="submission" date="2009-08" db="EMBL/GenBank/DDBJ databases">
        <title>The Genome Sequence of Spizellomyces punctatus strain DAOM BR117.</title>
        <authorList>
            <consortium name="The Broad Institute Genome Sequencing Platform"/>
            <person name="Russ C."/>
            <person name="Cuomo C."/>
            <person name="Shea T."/>
            <person name="Young S.K."/>
            <person name="Zeng Q."/>
            <person name="Koehrsen M."/>
            <person name="Haas B."/>
            <person name="Borodovsky M."/>
            <person name="Guigo R."/>
            <person name="Alvarado L."/>
            <person name="Berlin A."/>
            <person name="Bochicchio J."/>
            <person name="Borenstein D."/>
            <person name="Chapman S."/>
            <person name="Chen Z."/>
            <person name="Engels R."/>
            <person name="Freedman E."/>
            <person name="Gellesch M."/>
            <person name="Goldberg J."/>
            <person name="Griggs A."/>
            <person name="Gujja S."/>
            <person name="Heiman D."/>
            <person name="Hepburn T."/>
            <person name="Howarth C."/>
            <person name="Jen D."/>
            <person name="Larson L."/>
            <person name="Lewis B."/>
            <person name="Mehta T."/>
            <person name="Park D."/>
            <person name="Pearson M."/>
            <person name="Roberts A."/>
            <person name="Saif S."/>
            <person name="Shenoy N."/>
            <person name="Sisk P."/>
            <person name="Stolte C."/>
            <person name="Sykes S."/>
            <person name="Thomson T."/>
            <person name="Walk T."/>
            <person name="White J."/>
            <person name="Yandava C."/>
            <person name="Burger G."/>
            <person name="Gray M.W."/>
            <person name="Holland P.W.H."/>
            <person name="King N."/>
            <person name="Lang F.B.F."/>
            <person name="Roger A.J."/>
            <person name="Ruiz-Trillo I."/>
            <person name="Lander E."/>
            <person name="Nusbaum C."/>
        </authorList>
    </citation>
    <scope>NUCLEOTIDE SEQUENCE [LARGE SCALE GENOMIC DNA]</scope>
    <source>
        <strain evidence="9 10">DAOM BR117</strain>
    </source>
</reference>
<dbReference type="eggNOG" id="KOG2065">
    <property type="taxonomic scope" value="Eukaryota"/>
</dbReference>
<dbReference type="OrthoDB" id="1608002at2759"/>
<dbReference type="InterPro" id="IPR042241">
    <property type="entry name" value="GCP_C_sf"/>
</dbReference>
<gene>
    <name evidence="9" type="ORF">SPPG_02977</name>
</gene>
<dbReference type="GO" id="GO:0051321">
    <property type="term" value="P:meiotic cell cycle"/>
    <property type="evidence" value="ECO:0007669"/>
    <property type="project" value="TreeGrafter"/>
</dbReference>
<dbReference type="PANTHER" id="PTHR19302:SF27">
    <property type="entry name" value="GAMMA-TUBULIN COMPLEX COMPONENT 4"/>
    <property type="match status" value="1"/>
</dbReference>
<dbReference type="Pfam" id="PF17681">
    <property type="entry name" value="GCP_N_terminal"/>
    <property type="match status" value="1"/>
</dbReference>
<evidence type="ECO:0000259" key="8">
    <source>
        <dbReference type="Pfam" id="PF17681"/>
    </source>
</evidence>
<dbReference type="RefSeq" id="XP_016610557.1">
    <property type="nucleotide sequence ID" value="XM_016751262.1"/>
</dbReference>
<dbReference type="GO" id="GO:0000922">
    <property type="term" value="C:spindle pole"/>
    <property type="evidence" value="ECO:0007669"/>
    <property type="project" value="InterPro"/>
</dbReference>
<dbReference type="GO" id="GO:0007020">
    <property type="term" value="P:microtubule nucleation"/>
    <property type="evidence" value="ECO:0007669"/>
    <property type="project" value="InterPro"/>
</dbReference>
<dbReference type="GO" id="GO:0043015">
    <property type="term" value="F:gamma-tubulin binding"/>
    <property type="evidence" value="ECO:0007669"/>
    <property type="project" value="InterPro"/>
</dbReference>
<accession>A0A0L0HN78</accession>
<proteinExistence type="inferred from homology"/>
<dbReference type="InterPro" id="IPR040457">
    <property type="entry name" value="GCP_C"/>
</dbReference>
<dbReference type="EMBL" id="KQ257453">
    <property type="protein sequence ID" value="KND02518.1"/>
    <property type="molecule type" value="Genomic_DNA"/>
</dbReference>
<protein>
    <recommendedName>
        <fullName evidence="6">Spindle pole body component</fullName>
    </recommendedName>
</protein>